<gene>
    <name evidence="1" type="ORF">Amac_037710</name>
</gene>
<reference evidence="1 2" key="1">
    <citation type="submission" date="2019-10" db="EMBL/GenBank/DDBJ databases">
        <title>Whole genome shotgun sequence of Acrocarpospora macrocephala NBRC 16266.</title>
        <authorList>
            <person name="Ichikawa N."/>
            <person name="Kimura A."/>
            <person name="Kitahashi Y."/>
            <person name="Komaki H."/>
            <person name="Oguchi A."/>
        </authorList>
    </citation>
    <scope>NUCLEOTIDE SEQUENCE [LARGE SCALE GENOMIC DNA]</scope>
    <source>
        <strain evidence="1 2">NBRC 16266</strain>
    </source>
</reference>
<dbReference type="EMBL" id="BLAE01000019">
    <property type="protein sequence ID" value="GES10174.1"/>
    <property type="molecule type" value="Genomic_DNA"/>
</dbReference>
<dbReference type="AlphaFoldDB" id="A0A5M3WMR4"/>
<sequence>MPPPVTIRPIEQVYPDAVHEVPARLPDGRPYDVVGMIDRGHALLGSHRDSRSDRTDGLWSLDLATGSATQLVKVSAPKGTVVSAWYTAVGEGRLAWWTARRVMGKMTTTFFTAPVTGGEQRAIAEAPGYPLALAIDGGRLVWTRSGAGGAYEVPLTGGTPRPIEGTKGLHMVRWPWLGRPGFRLEDPPNVVHAEIVNALTGERRTAPAWRAPTSCSVTWCVSRDRVGRRDGTSMRTMPSWQHNAPALDRFLLFTSPKSDRFHLLADLATGVTTDLRPDDSPSLDHLATTLTYRRGDSKVIVDLTAID</sequence>
<organism evidence="1 2">
    <name type="scientific">Acrocarpospora macrocephala</name>
    <dbReference type="NCBI Taxonomy" id="150177"/>
    <lineage>
        <taxon>Bacteria</taxon>
        <taxon>Bacillati</taxon>
        <taxon>Actinomycetota</taxon>
        <taxon>Actinomycetes</taxon>
        <taxon>Streptosporangiales</taxon>
        <taxon>Streptosporangiaceae</taxon>
        <taxon>Acrocarpospora</taxon>
    </lineage>
</organism>
<dbReference type="SUPFAM" id="SSF69304">
    <property type="entry name" value="Tricorn protease N-terminal domain"/>
    <property type="match status" value="1"/>
</dbReference>
<dbReference type="Proteomes" id="UP000331127">
    <property type="component" value="Unassembled WGS sequence"/>
</dbReference>
<protein>
    <recommendedName>
        <fullName evidence="3">Lipoprotein LpqB beta-propeller domain-containing protein</fullName>
    </recommendedName>
</protein>
<proteinExistence type="predicted"/>
<evidence type="ECO:0000313" key="2">
    <source>
        <dbReference type="Proteomes" id="UP000331127"/>
    </source>
</evidence>
<keyword evidence="2" id="KW-1185">Reference proteome</keyword>
<evidence type="ECO:0000313" key="1">
    <source>
        <dbReference type="EMBL" id="GES10174.1"/>
    </source>
</evidence>
<comment type="caution">
    <text evidence="1">The sequence shown here is derived from an EMBL/GenBank/DDBJ whole genome shotgun (WGS) entry which is preliminary data.</text>
</comment>
<evidence type="ECO:0008006" key="3">
    <source>
        <dbReference type="Google" id="ProtNLM"/>
    </source>
</evidence>
<name>A0A5M3WMR4_9ACTN</name>
<accession>A0A5M3WMR4</accession>